<dbReference type="Proteomes" id="UP000198337">
    <property type="component" value="Unassembled WGS sequence"/>
</dbReference>
<feature type="transmembrane region" description="Helical" evidence="1">
    <location>
        <begin position="36"/>
        <end position="57"/>
    </location>
</feature>
<gene>
    <name evidence="2" type="ORF">SAMN04488009_2757</name>
</gene>
<proteinExistence type="predicted"/>
<accession>A0ABY1SJW1</accession>
<keyword evidence="1" id="KW-0812">Transmembrane</keyword>
<protein>
    <recommendedName>
        <fullName evidence="4">DUF3995 domain-containing protein</fullName>
    </recommendedName>
</protein>
<comment type="caution">
    <text evidence="2">The sequence shown here is derived from an EMBL/GenBank/DDBJ whole genome shotgun (WGS) entry which is preliminary data.</text>
</comment>
<keyword evidence="3" id="KW-1185">Reference proteome</keyword>
<sequence>MMRKIIPIIGMAIALVEIGYSFYTMNDTGRFFGFEFNIWVFRIIWAALFGLMLNNYLKARKASV</sequence>
<feature type="transmembrane region" description="Helical" evidence="1">
    <location>
        <begin position="5"/>
        <end position="24"/>
    </location>
</feature>
<evidence type="ECO:0000313" key="2">
    <source>
        <dbReference type="EMBL" id="SNR60237.1"/>
    </source>
</evidence>
<evidence type="ECO:0000256" key="1">
    <source>
        <dbReference type="SAM" id="Phobius"/>
    </source>
</evidence>
<reference evidence="2 3" key="1">
    <citation type="submission" date="2017-06" db="EMBL/GenBank/DDBJ databases">
        <authorList>
            <person name="Varghese N."/>
            <person name="Submissions S."/>
        </authorList>
    </citation>
    <scope>NUCLEOTIDE SEQUENCE [LARGE SCALE GENOMIC DNA]</scope>
    <source>
        <strain evidence="2 3">DSM 19840</strain>
    </source>
</reference>
<keyword evidence="1" id="KW-0472">Membrane</keyword>
<dbReference type="EMBL" id="FZNV01000003">
    <property type="protein sequence ID" value="SNR60237.1"/>
    <property type="molecule type" value="Genomic_DNA"/>
</dbReference>
<organism evidence="2 3">
    <name type="scientific">Maribacter sedimenticola</name>
    <dbReference type="NCBI Taxonomy" id="228956"/>
    <lineage>
        <taxon>Bacteria</taxon>
        <taxon>Pseudomonadati</taxon>
        <taxon>Bacteroidota</taxon>
        <taxon>Flavobacteriia</taxon>
        <taxon>Flavobacteriales</taxon>
        <taxon>Flavobacteriaceae</taxon>
        <taxon>Maribacter</taxon>
    </lineage>
</organism>
<evidence type="ECO:0000313" key="3">
    <source>
        <dbReference type="Proteomes" id="UP000198337"/>
    </source>
</evidence>
<evidence type="ECO:0008006" key="4">
    <source>
        <dbReference type="Google" id="ProtNLM"/>
    </source>
</evidence>
<keyword evidence="1" id="KW-1133">Transmembrane helix</keyword>
<name>A0ABY1SJW1_9FLAO</name>